<protein>
    <recommendedName>
        <fullName evidence="2">DUF7357 domain-containing protein</fullName>
    </recommendedName>
</protein>
<feature type="region of interest" description="Disordered" evidence="1">
    <location>
        <begin position="811"/>
        <end position="847"/>
    </location>
</feature>
<sequence>MRLRLSVQRHALPQVDLVWGVPDDPAHATTTVSQLLTEVNDIVPLESEAWGLEDYVAQLGSFELLHFSRLSQILKDEDHVTIRPIQTVEVRERTLTGRLQIDSGGRHLIDGVPFGRQLLRRPVRPIVHIPSPDISTALPEAMSENQLAIAPRGSEDIDVASRNPAANEDMDVDGEDVGNYNPPLRPRKRQRRNSNTPDRSERSVHFEDGGAPGNDQALFAFPSDDDNTEDEFHTDGDSDTSSGSESATGNTSVSSGSSEASSSSESEEPSGSESSDDSSAVNLASDTSSSEDESSDDSSALDLLASDLSSSEDESSDSEPEHLSSKTMRPVSGIASDTTAGVQNPKSNDGNGPETEAGNNQRIRRVPPGQGLKEMREWEAAHGVPNHRLTATFNMSNREEVSEPSSRTLSNDVPAASNEEEILEKTRQRLLTKLGAASTPGLIDGVGETEQAPSVEVRAVSMDNTQQATGTSTSPEVSTAKEATSDRPSEELSEQSTPKRARLDLSGARRMLFGSLGVRNPKTKEEEEKLQKRLAAKQAKKAIPIAQPEETEQEDKSPTDPELWKKKVKLMAFECCDEGVELSAPPFPFQQRWDPQQQLRPKGKKRKRKQRTNQEEGYYGDDGEYYEDEGKYYEGEGEYYDVRYYDDSYYADGAEDGWEGLDYDDPVGTATNDAAESQLLQDAATTTLRSESPDLPIVPENHSTLPVVDLTTANAGDVITFKRFEMSAATGWEPSVSDARSARVEEVTEEGAIVLKLAKRDRPQKKIQYDSRGNRLYDRFEMAGVTEDEEEGFLELDITDVLDPRLLQAAAQPASCGDGNGEKQDEIAGEDGAATVEEVTTAAITAE</sequence>
<dbReference type="OrthoDB" id="5368821at2759"/>
<evidence type="ECO:0000313" key="3">
    <source>
        <dbReference type="EMBL" id="KAF2091187.1"/>
    </source>
</evidence>
<feature type="region of interest" description="Disordered" evidence="1">
    <location>
        <begin position="584"/>
        <end position="627"/>
    </location>
</feature>
<evidence type="ECO:0000313" key="4">
    <source>
        <dbReference type="Proteomes" id="UP000799776"/>
    </source>
</evidence>
<accession>A0A9P4I2X3</accession>
<feature type="compositionally biased region" description="Low complexity" evidence="1">
    <location>
        <begin position="239"/>
        <end position="264"/>
    </location>
</feature>
<feature type="compositionally biased region" description="Basic residues" evidence="1">
    <location>
        <begin position="601"/>
        <end position="611"/>
    </location>
</feature>
<evidence type="ECO:0000259" key="2">
    <source>
        <dbReference type="Pfam" id="PF24054"/>
    </source>
</evidence>
<feature type="compositionally biased region" description="Basic and acidic residues" evidence="1">
    <location>
        <begin position="198"/>
        <end position="208"/>
    </location>
</feature>
<name>A0A9P4I2X3_9PEZI</name>
<feature type="compositionally biased region" description="Low complexity" evidence="1">
    <location>
        <begin position="297"/>
        <end position="309"/>
    </location>
</feature>
<feature type="compositionally biased region" description="Low complexity" evidence="1">
    <location>
        <begin position="277"/>
        <end position="288"/>
    </location>
</feature>
<feature type="compositionally biased region" description="Low complexity" evidence="1">
    <location>
        <begin position="833"/>
        <end position="847"/>
    </location>
</feature>
<feature type="compositionally biased region" description="Polar residues" evidence="1">
    <location>
        <begin position="462"/>
        <end position="477"/>
    </location>
</feature>
<comment type="caution">
    <text evidence="3">The sequence shown here is derived from an EMBL/GenBank/DDBJ whole genome shotgun (WGS) entry which is preliminary data.</text>
</comment>
<feature type="region of interest" description="Disordered" evidence="1">
    <location>
        <begin position="165"/>
        <end position="420"/>
    </location>
</feature>
<feature type="domain" description="DUF7357" evidence="2">
    <location>
        <begin position="1"/>
        <end position="131"/>
    </location>
</feature>
<reference evidence="3" key="1">
    <citation type="journal article" date="2020" name="Stud. Mycol.">
        <title>101 Dothideomycetes genomes: a test case for predicting lifestyles and emergence of pathogens.</title>
        <authorList>
            <person name="Haridas S."/>
            <person name="Albert R."/>
            <person name="Binder M."/>
            <person name="Bloem J."/>
            <person name="Labutti K."/>
            <person name="Salamov A."/>
            <person name="Andreopoulos B."/>
            <person name="Baker S."/>
            <person name="Barry K."/>
            <person name="Bills G."/>
            <person name="Bluhm B."/>
            <person name="Cannon C."/>
            <person name="Castanera R."/>
            <person name="Culley D."/>
            <person name="Daum C."/>
            <person name="Ezra D."/>
            <person name="Gonzalez J."/>
            <person name="Henrissat B."/>
            <person name="Kuo A."/>
            <person name="Liang C."/>
            <person name="Lipzen A."/>
            <person name="Lutzoni F."/>
            <person name="Magnuson J."/>
            <person name="Mondo S."/>
            <person name="Nolan M."/>
            <person name="Ohm R."/>
            <person name="Pangilinan J."/>
            <person name="Park H.-J."/>
            <person name="Ramirez L."/>
            <person name="Alfaro M."/>
            <person name="Sun H."/>
            <person name="Tritt A."/>
            <person name="Yoshinaga Y."/>
            <person name="Zwiers L.-H."/>
            <person name="Turgeon B."/>
            <person name="Goodwin S."/>
            <person name="Spatafora J."/>
            <person name="Crous P."/>
            <person name="Grigoriev I."/>
        </authorList>
    </citation>
    <scope>NUCLEOTIDE SEQUENCE</scope>
    <source>
        <strain evidence="3">CBS 121410</strain>
    </source>
</reference>
<dbReference type="Proteomes" id="UP000799776">
    <property type="component" value="Unassembled WGS sequence"/>
</dbReference>
<dbReference type="InterPro" id="IPR055781">
    <property type="entry name" value="DUF7357"/>
</dbReference>
<feature type="compositionally biased region" description="Basic and acidic residues" evidence="1">
    <location>
        <begin position="522"/>
        <end position="531"/>
    </location>
</feature>
<dbReference type="Pfam" id="PF24054">
    <property type="entry name" value="DUF7357"/>
    <property type="match status" value="1"/>
</dbReference>
<proteinExistence type="predicted"/>
<feature type="compositionally biased region" description="Acidic residues" evidence="1">
    <location>
        <begin position="265"/>
        <end position="276"/>
    </location>
</feature>
<dbReference type="EMBL" id="ML978712">
    <property type="protein sequence ID" value="KAF2091187.1"/>
    <property type="molecule type" value="Genomic_DNA"/>
</dbReference>
<organism evidence="3 4">
    <name type="scientific">Saccharata proteae CBS 121410</name>
    <dbReference type="NCBI Taxonomy" id="1314787"/>
    <lineage>
        <taxon>Eukaryota</taxon>
        <taxon>Fungi</taxon>
        <taxon>Dikarya</taxon>
        <taxon>Ascomycota</taxon>
        <taxon>Pezizomycotina</taxon>
        <taxon>Dothideomycetes</taxon>
        <taxon>Dothideomycetes incertae sedis</taxon>
        <taxon>Botryosphaeriales</taxon>
        <taxon>Saccharataceae</taxon>
        <taxon>Saccharata</taxon>
    </lineage>
</organism>
<evidence type="ECO:0000256" key="1">
    <source>
        <dbReference type="SAM" id="MobiDB-lite"/>
    </source>
</evidence>
<keyword evidence="4" id="KW-1185">Reference proteome</keyword>
<feature type="compositionally biased region" description="Polar residues" evidence="1">
    <location>
        <begin position="335"/>
        <end position="350"/>
    </location>
</feature>
<feature type="compositionally biased region" description="Acidic residues" evidence="1">
    <location>
        <begin position="618"/>
        <end position="627"/>
    </location>
</feature>
<gene>
    <name evidence="3" type="ORF">K490DRAFT_62509</name>
</gene>
<dbReference type="AlphaFoldDB" id="A0A9P4I2X3"/>
<feature type="region of interest" description="Disordered" evidence="1">
    <location>
        <begin position="437"/>
        <end position="561"/>
    </location>
</feature>